<protein>
    <recommendedName>
        <fullName evidence="8">Molybdenum cofactor guanylyltransferase</fullName>
        <shortName evidence="8">MoCo guanylyltransferase</shortName>
        <ecNumber evidence="8">2.7.7.77</ecNumber>
    </recommendedName>
    <alternativeName>
        <fullName evidence="8">GTP:molybdopterin guanylyltransferase</fullName>
    </alternativeName>
    <alternativeName>
        <fullName evidence="8">Mo-MPT guanylyltransferase</fullName>
    </alternativeName>
    <alternativeName>
        <fullName evidence="8">Molybdopterin guanylyltransferase</fullName>
    </alternativeName>
    <alternativeName>
        <fullName evidence="8">Molybdopterin-guanine dinucleotide synthase</fullName>
        <shortName evidence="8">MGD synthase</shortName>
    </alternativeName>
</protein>
<keyword evidence="1 8" id="KW-0963">Cytoplasm</keyword>
<sequence>MTLNRAKELHSKSVTALVLAGGAGRRMNGQDKGLIKWQSKPLIAHIIDRLPENIEQILISCNRNINQYQAYANTVSDELANYQGPLAGIYAALQLITSEQVLVLPCDSPYPPKDLLCKLSKQLSIDNADACYAYDGDRGQYLFALLKTELKTSLGTYLKEGGRSVNQWYQQLNCTQANFSGQANNFINFNQLSDLPAQQQDF</sequence>
<evidence type="ECO:0000256" key="8">
    <source>
        <dbReference type="HAMAP-Rule" id="MF_00316"/>
    </source>
</evidence>
<feature type="binding site" evidence="8">
    <location>
        <begin position="19"/>
        <end position="21"/>
    </location>
    <ligand>
        <name>GTP</name>
        <dbReference type="ChEBI" id="CHEBI:37565"/>
    </ligand>
</feature>
<dbReference type="PANTHER" id="PTHR19136">
    <property type="entry name" value="MOLYBDENUM COFACTOR GUANYLYLTRANSFERASE"/>
    <property type="match status" value="1"/>
</dbReference>
<dbReference type="Pfam" id="PF12804">
    <property type="entry name" value="NTP_transf_3"/>
    <property type="match status" value="1"/>
</dbReference>
<comment type="subunit">
    <text evidence="8">Monomer.</text>
</comment>
<dbReference type="InterPro" id="IPR025877">
    <property type="entry name" value="MobA-like_NTP_Trfase"/>
</dbReference>
<evidence type="ECO:0000256" key="3">
    <source>
        <dbReference type="ARBA" id="ARBA00022723"/>
    </source>
</evidence>
<keyword evidence="4 8" id="KW-0547">Nucleotide-binding</keyword>
<dbReference type="NCBIfam" id="TIGR02665">
    <property type="entry name" value="molyb_mobA"/>
    <property type="match status" value="1"/>
</dbReference>
<dbReference type="EC" id="2.7.7.77" evidence="8"/>
<evidence type="ECO:0000259" key="9">
    <source>
        <dbReference type="Pfam" id="PF12804"/>
    </source>
</evidence>
<comment type="domain">
    <text evidence="8">The N-terminal domain determines nucleotide recognition and specific binding, while the C-terminal domain determines the specific binding to the target protein.</text>
</comment>
<keyword evidence="3 8" id="KW-0479">Metal-binding</keyword>
<comment type="subcellular location">
    <subcellularLocation>
        <location evidence="8">Cytoplasm</location>
    </subcellularLocation>
</comment>
<evidence type="ECO:0000256" key="2">
    <source>
        <dbReference type="ARBA" id="ARBA00022679"/>
    </source>
</evidence>
<keyword evidence="2 8" id="KW-0808">Transferase</keyword>
<feature type="binding site" evidence="8">
    <location>
        <position position="107"/>
    </location>
    <ligand>
        <name>GTP</name>
        <dbReference type="ChEBI" id="CHEBI:37565"/>
    </ligand>
</feature>
<evidence type="ECO:0000256" key="7">
    <source>
        <dbReference type="ARBA" id="ARBA00023150"/>
    </source>
</evidence>
<comment type="function">
    <text evidence="8">Transfers a GMP moiety from GTP to Mo-molybdopterin (Mo-MPT) cofactor (Moco or molybdenum cofactor) to form Mo-molybdopterin guanine dinucleotide (Mo-MGD) cofactor.</text>
</comment>
<comment type="catalytic activity">
    <reaction evidence="8">
        <text>Mo-molybdopterin + GTP + H(+) = Mo-molybdopterin guanine dinucleotide + diphosphate</text>
        <dbReference type="Rhea" id="RHEA:34243"/>
        <dbReference type="ChEBI" id="CHEBI:15378"/>
        <dbReference type="ChEBI" id="CHEBI:33019"/>
        <dbReference type="ChEBI" id="CHEBI:37565"/>
        <dbReference type="ChEBI" id="CHEBI:71302"/>
        <dbReference type="ChEBI" id="CHEBI:71310"/>
        <dbReference type="EC" id="2.7.7.77"/>
    </reaction>
</comment>
<comment type="cofactor">
    <cofactor evidence="8">
        <name>Mg(2+)</name>
        <dbReference type="ChEBI" id="CHEBI:18420"/>
    </cofactor>
</comment>
<dbReference type="RefSeq" id="WP_344932883.1">
    <property type="nucleotide sequence ID" value="NZ_BAABDM010000001.1"/>
</dbReference>
<keyword evidence="10" id="KW-0548">Nucleotidyltransferase</keyword>
<comment type="caution">
    <text evidence="10">The sequence shown here is derived from an EMBL/GenBank/DDBJ whole genome shotgun (WGS) entry which is preliminary data.</text>
</comment>
<gene>
    <name evidence="8 10" type="primary">mobA</name>
    <name evidence="10" type="ORF">GCM10022414_09440</name>
</gene>
<organism evidence="10 11">
    <name type="scientific">Zhongshania borealis</name>
    <dbReference type="NCBI Taxonomy" id="889488"/>
    <lineage>
        <taxon>Bacteria</taxon>
        <taxon>Pseudomonadati</taxon>
        <taxon>Pseudomonadota</taxon>
        <taxon>Gammaproteobacteria</taxon>
        <taxon>Cellvibrionales</taxon>
        <taxon>Spongiibacteraceae</taxon>
        <taxon>Zhongshania</taxon>
    </lineage>
</organism>
<dbReference type="Proteomes" id="UP001500392">
    <property type="component" value="Unassembled WGS sequence"/>
</dbReference>
<dbReference type="InterPro" id="IPR029044">
    <property type="entry name" value="Nucleotide-diphossugar_trans"/>
</dbReference>
<name>A0ABP7WGX4_9GAMM</name>
<accession>A0ABP7WGX4</accession>
<dbReference type="Gene3D" id="3.90.550.10">
    <property type="entry name" value="Spore Coat Polysaccharide Biosynthesis Protein SpsA, Chain A"/>
    <property type="match status" value="1"/>
</dbReference>
<dbReference type="InterPro" id="IPR013482">
    <property type="entry name" value="Molybde_CF_guanTrfase"/>
</dbReference>
<keyword evidence="5 8" id="KW-0460">Magnesium</keyword>
<evidence type="ECO:0000313" key="11">
    <source>
        <dbReference type="Proteomes" id="UP001500392"/>
    </source>
</evidence>
<feature type="binding site" evidence="8">
    <location>
        <position position="107"/>
    </location>
    <ligand>
        <name>Mg(2+)</name>
        <dbReference type="ChEBI" id="CHEBI:18420"/>
    </ligand>
</feature>
<feature type="domain" description="MobA-like NTP transferase" evidence="9">
    <location>
        <begin position="16"/>
        <end position="167"/>
    </location>
</feature>
<evidence type="ECO:0000256" key="5">
    <source>
        <dbReference type="ARBA" id="ARBA00022842"/>
    </source>
</evidence>
<keyword evidence="11" id="KW-1185">Reference proteome</keyword>
<evidence type="ECO:0000313" key="10">
    <source>
        <dbReference type="EMBL" id="GAA4088716.1"/>
    </source>
</evidence>
<dbReference type="PANTHER" id="PTHR19136:SF81">
    <property type="entry name" value="MOLYBDENUM COFACTOR GUANYLYLTRANSFERASE"/>
    <property type="match status" value="1"/>
</dbReference>
<comment type="caution">
    <text evidence="8">Lacks conserved residue(s) required for the propagation of feature annotation.</text>
</comment>
<evidence type="ECO:0000256" key="1">
    <source>
        <dbReference type="ARBA" id="ARBA00022490"/>
    </source>
</evidence>
<dbReference type="HAMAP" id="MF_00316">
    <property type="entry name" value="MobA"/>
    <property type="match status" value="1"/>
</dbReference>
<feature type="binding site" evidence="8">
    <location>
        <position position="32"/>
    </location>
    <ligand>
        <name>GTP</name>
        <dbReference type="ChEBI" id="CHEBI:37565"/>
    </ligand>
</feature>
<feature type="binding site" evidence="8">
    <location>
        <position position="77"/>
    </location>
    <ligand>
        <name>GTP</name>
        <dbReference type="ChEBI" id="CHEBI:37565"/>
    </ligand>
</feature>
<proteinExistence type="inferred from homology"/>
<dbReference type="GO" id="GO:0016779">
    <property type="term" value="F:nucleotidyltransferase activity"/>
    <property type="evidence" value="ECO:0007669"/>
    <property type="project" value="UniProtKB-KW"/>
</dbReference>
<evidence type="ECO:0000256" key="6">
    <source>
        <dbReference type="ARBA" id="ARBA00023134"/>
    </source>
</evidence>
<comment type="similarity">
    <text evidence="8">Belongs to the MobA family.</text>
</comment>
<dbReference type="EMBL" id="BAABDM010000001">
    <property type="protein sequence ID" value="GAA4088716.1"/>
    <property type="molecule type" value="Genomic_DNA"/>
</dbReference>
<dbReference type="CDD" id="cd02503">
    <property type="entry name" value="MobA"/>
    <property type="match status" value="1"/>
</dbReference>
<keyword evidence="6 8" id="KW-0342">GTP-binding</keyword>
<evidence type="ECO:0000256" key="4">
    <source>
        <dbReference type="ARBA" id="ARBA00022741"/>
    </source>
</evidence>
<dbReference type="SUPFAM" id="SSF53448">
    <property type="entry name" value="Nucleotide-diphospho-sugar transferases"/>
    <property type="match status" value="1"/>
</dbReference>
<reference evidence="11" key="1">
    <citation type="journal article" date="2019" name="Int. J. Syst. Evol. Microbiol.">
        <title>The Global Catalogue of Microorganisms (GCM) 10K type strain sequencing project: providing services to taxonomists for standard genome sequencing and annotation.</title>
        <authorList>
            <consortium name="The Broad Institute Genomics Platform"/>
            <consortium name="The Broad Institute Genome Sequencing Center for Infectious Disease"/>
            <person name="Wu L."/>
            <person name="Ma J."/>
        </authorList>
    </citation>
    <scope>NUCLEOTIDE SEQUENCE [LARGE SCALE GENOMIC DNA]</scope>
    <source>
        <strain evidence="11">JCM 17304</strain>
    </source>
</reference>
<keyword evidence="7 8" id="KW-0501">Molybdenum cofactor biosynthesis</keyword>